<evidence type="ECO:0000256" key="1">
    <source>
        <dbReference type="SAM" id="MobiDB-lite"/>
    </source>
</evidence>
<dbReference type="RefSeq" id="WP_249700332.1">
    <property type="nucleotide sequence ID" value="NZ_JAMFLX010000019.1"/>
</dbReference>
<protein>
    <recommendedName>
        <fullName evidence="4">Integrase catalytic domain-containing protein</fullName>
    </recommendedName>
</protein>
<evidence type="ECO:0000313" key="3">
    <source>
        <dbReference type="Proteomes" id="UP001203338"/>
    </source>
</evidence>
<dbReference type="EMBL" id="JAMFLX010000019">
    <property type="protein sequence ID" value="MCL6271007.1"/>
    <property type="molecule type" value="Genomic_DNA"/>
</dbReference>
<keyword evidence="3" id="KW-1185">Reference proteome</keyword>
<comment type="caution">
    <text evidence="2">The sequence shown here is derived from an EMBL/GenBank/DDBJ whole genome shotgun (WGS) entry which is preliminary data.</text>
</comment>
<sequence>MKYRPGYPNHFASLESAREWVHGFVNWYNLEHKHSGIKFQTPRDRHTGQDQKKVMRREDVYRKAKEQHPERWGSRDTRNWQLPAEGWLNPERSDNQQHCDLAA</sequence>
<proteinExistence type="predicted"/>
<reference evidence="2 3" key="1">
    <citation type="submission" date="2022-05" db="EMBL/GenBank/DDBJ databases">
        <authorList>
            <person name="Park J.-S."/>
        </authorList>
    </citation>
    <scope>NUCLEOTIDE SEQUENCE [LARGE SCALE GENOMIC DNA]</scope>
    <source>
        <strain evidence="2 3">2012CJ34-2</strain>
    </source>
</reference>
<evidence type="ECO:0008006" key="4">
    <source>
        <dbReference type="Google" id="ProtNLM"/>
    </source>
</evidence>
<gene>
    <name evidence="2" type="ORF">M3P05_13835</name>
</gene>
<dbReference type="SUPFAM" id="SSF53098">
    <property type="entry name" value="Ribonuclease H-like"/>
    <property type="match status" value="1"/>
</dbReference>
<accession>A0ABT0PHY5</accession>
<dbReference type="InterPro" id="IPR012337">
    <property type="entry name" value="RNaseH-like_sf"/>
</dbReference>
<dbReference type="Proteomes" id="UP001203338">
    <property type="component" value="Unassembled WGS sequence"/>
</dbReference>
<feature type="region of interest" description="Disordered" evidence="1">
    <location>
        <begin position="83"/>
        <end position="103"/>
    </location>
</feature>
<organism evidence="2 3">
    <name type="scientific">Parendozoicomonas callyspongiae</name>
    <dbReference type="NCBI Taxonomy" id="2942213"/>
    <lineage>
        <taxon>Bacteria</taxon>
        <taxon>Pseudomonadati</taxon>
        <taxon>Pseudomonadota</taxon>
        <taxon>Gammaproteobacteria</taxon>
        <taxon>Oceanospirillales</taxon>
        <taxon>Endozoicomonadaceae</taxon>
        <taxon>Parendozoicomonas</taxon>
    </lineage>
</organism>
<name>A0ABT0PHY5_9GAMM</name>
<evidence type="ECO:0000313" key="2">
    <source>
        <dbReference type="EMBL" id="MCL6271007.1"/>
    </source>
</evidence>